<sequence length="208" mass="21979">EGQLAAFLPALVGVPLAEEAVGLLLADCARRQDAGLSREVEKLARAQGSAGLSDANYALLVRAVASDPGRVRELFEEVAASRSTLPQDLALALLAACGRTGNTSLAARMADRLQPDAPQLLGAFVRLFAEAEESERACDVYERALAKRGGQAGALQLDSRTEKVLMNAAIRCGRSELAKAFMDAAPCDISRHITMIRNCASEGKLQAS</sequence>
<dbReference type="Gene3D" id="1.25.40.10">
    <property type="entry name" value="Tetratricopeptide repeat domain"/>
    <property type="match status" value="1"/>
</dbReference>
<reference evidence="1" key="1">
    <citation type="submission" date="2023-10" db="EMBL/GenBank/DDBJ databases">
        <authorList>
            <person name="Chen Y."/>
            <person name="Shah S."/>
            <person name="Dougan E. K."/>
            <person name="Thang M."/>
            <person name="Chan C."/>
        </authorList>
    </citation>
    <scope>NUCLEOTIDE SEQUENCE [LARGE SCALE GENOMIC DNA]</scope>
</reference>
<accession>A0ABN9YBM3</accession>
<protein>
    <submittedName>
        <fullName evidence="1">Uncharacterized protein</fullName>
    </submittedName>
</protein>
<gene>
    <name evidence="1" type="ORF">PCOR1329_LOCUS84393</name>
</gene>
<dbReference type="EMBL" id="CAUYUJ010022333">
    <property type="protein sequence ID" value="CAK0910149.1"/>
    <property type="molecule type" value="Genomic_DNA"/>
</dbReference>
<feature type="non-terminal residue" evidence="1">
    <location>
        <position position="1"/>
    </location>
</feature>
<evidence type="ECO:0000313" key="1">
    <source>
        <dbReference type="EMBL" id="CAK0910149.1"/>
    </source>
</evidence>
<keyword evidence="2" id="KW-1185">Reference proteome</keyword>
<dbReference type="Proteomes" id="UP001189429">
    <property type="component" value="Unassembled WGS sequence"/>
</dbReference>
<comment type="caution">
    <text evidence="1">The sequence shown here is derived from an EMBL/GenBank/DDBJ whole genome shotgun (WGS) entry which is preliminary data.</text>
</comment>
<organism evidence="1 2">
    <name type="scientific">Prorocentrum cordatum</name>
    <dbReference type="NCBI Taxonomy" id="2364126"/>
    <lineage>
        <taxon>Eukaryota</taxon>
        <taxon>Sar</taxon>
        <taxon>Alveolata</taxon>
        <taxon>Dinophyceae</taxon>
        <taxon>Prorocentrales</taxon>
        <taxon>Prorocentraceae</taxon>
        <taxon>Prorocentrum</taxon>
    </lineage>
</organism>
<dbReference type="InterPro" id="IPR011990">
    <property type="entry name" value="TPR-like_helical_dom_sf"/>
</dbReference>
<name>A0ABN9YBM3_9DINO</name>
<evidence type="ECO:0000313" key="2">
    <source>
        <dbReference type="Proteomes" id="UP001189429"/>
    </source>
</evidence>
<proteinExistence type="predicted"/>